<proteinExistence type="inferred from homology"/>
<dbReference type="GO" id="GO:0006302">
    <property type="term" value="P:double-strand break repair"/>
    <property type="evidence" value="ECO:0007669"/>
    <property type="project" value="UniProtKB-ARBA"/>
</dbReference>
<dbReference type="Proteomes" id="UP000232323">
    <property type="component" value="Unassembled WGS sequence"/>
</dbReference>
<dbReference type="InterPro" id="IPR004579">
    <property type="entry name" value="ERCC1/RAD10/SWI10"/>
</dbReference>
<dbReference type="EMBL" id="BEGY01000066">
    <property type="protein sequence ID" value="GAX81522.1"/>
    <property type="molecule type" value="Genomic_DNA"/>
</dbReference>
<evidence type="ECO:0000256" key="6">
    <source>
        <dbReference type="ARBA" id="ARBA00023242"/>
    </source>
</evidence>
<dbReference type="STRING" id="1157962.A0A250XF37"/>
<dbReference type="GO" id="GO:0003697">
    <property type="term" value="F:single-stranded DNA binding"/>
    <property type="evidence" value="ECO:0007669"/>
    <property type="project" value="TreeGrafter"/>
</dbReference>
<dbReference type="GO" id="GO:0003684">
    <property type="term" value="F:damaged DNA binding"/>
    <property type="evidence" value="ECO:0007669"/>
    <property type="project" value="InterPro"/>
</dbReference>
<sequence>MRLNSGAGSGSGSGPALNSTSQLAPSSKFPSAEMSSGSSLLNPAGILKAAENPYLLQLSSSNPAGMHHSNEGPAMRNNNSISSVASTVQYAAAWHGAGLSSRPTSGPVSTGSAGNGSAGLIVTKSASHAPHFVGVNTIIVSKRQAGNPLLKHIRNVRWQHGDVTADYVVGQNACVLFVSLRYHLLHPEYILHRIKEQLRAWGLIVVLCHIDVEDVIKPLAEVTRAAVLNSCTLVCAWSPEECARYIETFKSYETKPASSIQERVEHDYASRLASALTSSVRGVNKTDAATLGAARGTLAGLFRSTREDLSACPGIGPTKVQRLLDTFNQPFRKEISSKVSLVEDRESRPRVEQVITRTCPSEEALTTREDREVDEVDELLVKATQILATAVGRSGTDSDDVGFEDT</sequence>
<keyword evidence="4" id="KW-0238">DNA-binding</keyword>
<evidence type="ECO:0000256" key="5">
    <source>
        <dbReference type="ARBA" id="ARBA00023204"/>
    </source>
</evidence>
<name>A0A250XF37_9CHLO</name>
<dbReference type="GO" id="GO:0070914">
    <property type="term" value="P:UV-damage excision repair"/>
    <property type="evidence" value="ECO:0007669"/>
    <property type="project" value="TreeGrafter"/>
</dbReference>
<keyword evidence="3" id="KW-0227">DNA damage</keyword>
<feature type="region of interest" description="Disordered" evidence="7">
    <location>
        <begin position="1"/>
        <end position="35"/>
    </location>
</feature>
<reference evidence="9 10" key="1">
    <citation type="submission" date="2017-08" db="EMBL/GenBank/DDBJ databases">
        <title>Acidophilic green algal genome provides insights into adaptation to an acidic environment.</title>
        <authorList>
            <person name="Hirooka S."/>
            <person name="Hirose Y."/>
            <person name="Kanesaki Y."/>
            <person name="Higuchi S."/>
            <person name="Fujiwara T."/>
            <person name="Onuma R."/>
            <person name="Era A."/>
            <person name="Ohbayashi R."/>
            <person name="Uzuka A."/>
            <person name="Nozaki H."/>
            <person name="Yoshikawa H."/>
            <person name="Miyagishima S.Y."/>
        </authorList>
    </citation>
    <scope>NUCLEOTIDE SEQUENCE [LARGE SCALE GENOMIC DNA]</scope>
    <source>
        <strain evidence="9 10">NIES-2499</strain>
    </source>
</reference>
<comment type="similarity">
    <text evidence="2">Belongs to the ERCC1/RAD10/SWI10 family.</text>
</comment>
<organism evidence="9 10">
    <name type="scientific">Chlamydomonas eustigma</name>
    <dbReference type="NCBI Taxonomy" id="1157962"/>
    <lineage>
        <taxon>Eukaryota</taxon>
        <taxon>Viridiplantae</taxon>
        <taxon>Chlorophyta</taxon>
        <taxon>core chlorophytes</taxon>
        <taxon>Chlorophyceae</taxon>
        <taxon>CS clade</taxon>
        <taxon>Chlamydomonadales</taxon>
        <taxon>Chlamydomonadaceae</taxon>
        <taxon>Chlamydomonas</taxon>
    </lineage>
</organism>
<keyword evidence="6" id="KW-0539">Nucleus</keyword>
<keyword evidence="5" id="KW-0234">DNA repair</keyword>
<evidence type="ECO:0000256" key="4">
    <source>
        <dbReference type="ARBA" id="ARBA00023125"/>
    </source>
</evidence>
<dbReference type="Gene3D" id="1.10.150.20">
    <property type="entry name" value="5' to 3' exonuclease, C-terminal subdomain"/>
    <property type="match status" value="1"/>
</dbReference>
<keyword evidence="10" id="KW-1185">Reference proteome</keyword>
<dbReference type="OrthoDB" id="10262814at2759"/>
<evidence type="ECO:0000256" key="3">
    <source>
        <dbReference type="ARBA" id="ARBA00022763"/>
    </source>
</evidence>
<dbReference type="GO" id="GO:0006312">
    <property type="term" value="P:mitotic recombination"/>
    <property type="evidence" value="ECO:0007669"/>
    <property type="project" value="TreeGrafter"/>
</dbReference>
<dbReference type="CDD" id="cd22325">
    <property type="entry name" value="ERCC1_C-like"/>
    <property type="match status" value="1"/>
</dbReference>
<comment type="caution">
    <text evidence="9">The sequence shown here is derived from an EMBL/GenBank/DDBJ whole genome shotgun (WGS) entry which is preliminary data.</text>
</comment>
<gene>
    <name evidence="9" type="ORF">CEUSTIGMA_g8950.t1</name>
</gene>
<dbReference type="FunFam" id="3.40.50.10130:FF:000001">
    <property type="entry name" value="DNA excision repair protein ERCC-1"/>
    <property type="match status" value="1"/>
</dbReference>
<dbReference type="AlphaFoldDB" id="A0A250XF37"/>
<dbReference type="Pfam" id="PF14520">
    <property type="entry name" value="HHH_5"/>
    <property type="match status" value="1"/>
</dbReference>
<accession>A0A250XF37</accession>
<dbReference type="Gene3D" id="3.40.50.10130">
    <property type="match status" value="1"/>
</dbReference>
<evidence type="ECO:0000259" key="8">
    <source>
        <dbReference type="Pfam" id="PF03834"/>
    </source>
</evidence>
<dbReference type="SUPFAM" id="SSF52980">
    <property type="entry name" value="Restriction endonuclease-like"/>
    <property type="match status" value="1"/>
</dbReference>
<evidence type="ECO:0000256" key="7">
    <source>
        <dbReference type="SAM" id="MobiDB-lite"/>
    </source>
</evidence>
<dbReference type="PANTHER" id="PTHR12749">
    <property type="entry name" value="EXCISION REPAIR CROSS-COMPLEMENTING 1 ERCC1"/>
    <property type="match status" value="1"/>
</dbReference>
<dbReference type="GO" id="GO:0000110">
    <property type="term" value="C:nucleotide-excision repair factor 1 complex"/>
    <property type="evidence" value="ECO:0007669"/>
    <property type="project" value="TreeGrafter"/>
</dbReference>
<dbReference type="InterPro" id="IPR047260">
    <property type="entry name" value="ERCC1-like_central_dom"/>
</dbReference>
<evidence type="ECO:0000313" key="10">
    <source>
        <dbReference type="Proteomes" id="UP000232323"/>
    </source>
</evidence>
<dbReference type="PANTHER" id="PTHR12749:SF0">
    <property type="entry name" value="DNA EXCISION REPAIR PROTEIN ERCC-1"/>
    <property type="match status" value="1"/>
</dbReference>
<evidence type="ECO:0000256" key="1">
    <source>
        <dbReference type="ARBA" id="ARBA00004123"/>
    </source>
</evidence>
<protein>
    <recommendedName>
        <fullName evidence="8">ERCC1-like central domain-containing protein</fullName>
    </recommendedName>
</protein>
<feature type="region of interest" description="Disordered" evidence="7">
    <location>
        <begin position="59"/>
        <end position="79"/>
    </location>
</feature>
<dbReference type="GO" id="GO:0070522">
    <property type="term" value="C:ERCC4-ERCC1 complex"/>
    <property type="evidence" value="ECO:0007669"/>
    <property type="project" value="TreeGrafter"/>
</dbReference>
<evidence type="ECO:0000256" key="2">
    <source>
        <dbReference type="ARBA" id="ARBA00008283"/>
    </source>
</evidence>
<feature type="domain" description="ERCC1-like central" evidence="8">
    <location>
        <begin position="137"/>
        <end position="250"/>
    </location>
</feature>
<dbReference type="InterPro" id="IPR011335">
    <property type="entry name" value="Restrct_endonuc-II-like"/>
</dbReference>
<dbReference type="InterPro" id="IPR010994">
    <property type="entry name" value="RuvA_2-like"/>
</dbReference>
<evidence type="ECO:0000313" key="9">
    <source>
        <dbReference type="EMBL" id="GAX81522.1"/>
    </source>
</evidence>
<feature type="compositionally biased region" description="Polar residues" evidence="7">
    <location>
        <begin position="20"/>
        <end position="35"/>
    </location>
</feature>
<comment type="subcellular location">
    <subcellularLocation>
        <location evidence="1">Nucleus</location>
    </subcellularLocation>
</comment>
<dbReference type="Pfam" id="PF03834">
    <property type="entry name" value="Rad10"/>
    <property type="match status" value="1"/>
</dbReference>
<dbReference type="SUPFAM" id="SSF47781">
    <property type="entry name" value="RuvA domain 2-like"/>
    <property type="match status" value="1"/>
</dbReference>
<dbReference type="NCBIfam" id="TIGR00597">
    <property type="entry name" value="rad10"/>
    <property type="match status" value="1"/>
</dbReference>